<feature type="domain" description="HTH araC/xylS-type" evidence="4">
    <location>
        <begin position="179"/>
        <end position="278"/>
    </location>
</feature>
<organism evidence="5 6">
    <name type="scientific">Subtercola boreus</name>
    <dbReference type="NCBI Taxonomy" id="120213"/>
    <lineage>
        <taxon>Bacteria</taxon>
        <taxon>Bacillati</taxon>
        <taxon>Actinomycetota</taxon>
        <taxon>Actinomycetes</taxon>
        <taxon>Micrococcales</taxon>
        <taxon>Microbacteriaceae</taxon>
        <taxon>Subtercola</taxon>
    </lineage>
</organism>
<keyword evidence="3" id="KW-0804">Transcription</keyword>
<dbReference type="SMART" id="SM00342">
    <property type="entry name" value="HTH_ARAC"/>
    <property type="match status" value="1"/>
</dbReference>
<dbReference type="EMBL" id="NBXA01000026">
    <property type="protein sequence ID" value="RFA07609.1"/>
    <property type="molecule type" value="Genomic_DNA"/>
</dbReference>
<evidence type="ECO:0000256" key="2">
    <source>
        <dbReference type="ARBA" id="ARBA00023125"/>
    </source>
</evidence>
<gene>
    <name evidence="5" type="ORF">B7R21_15625</name>
</gene>
<evidence type="ECO:0000256" key="1">
    <source>
        <dbReference type="ARBA" id="ARBA00023015"/>
    </source>
</evidence>
<dbReference type="AlphaFoldDB" id="A0A3E0VD82"/>
<name>A0A3E0VD82_9MICO</name>
<dbReference type="PANTHER" id="PTHR46796">
    <property type="entry name" value="HTH-TYPE TRANSCRIPTIONAL ACTIVATOR RHAS-RELATED"/>
    <property type="match status" value="1"/>
</dbReference>
<dbReference type="Gene3D" id="1.10.10.60">
    <property type="entry name" value="Homeodomain-like"/>
    <property type="match status" value="2"/>
</dbReference>
<dbReference type="InterPro" id="IPR018060">
    <property type="entry name" value="HTH_AraC"/>
</dbReference>
<dbReference type="PANTHER" id="PTHR46796:SF6">
    <property type="entry name" value="ARAC SUBFAMILY"/>
    <property type="match status" value="1"/>
</dbReference>
<dbReference type="GO" id="GO:0043565">
    <property type="term" value="F:sequence-specific DNA binding"/>
    <property type="evidence" value="ECO:0007669"/>
    <property type="project" value="InterPro"/>
</dbReference>
<accession>A0A3E0VD82</accession>
<comment type="caution">
    <text evidence="5">The sequence shown here is derived from an EMBL/GenBank/DDBJ whole genome shotgun (WGS) entry which is preliminary data.</text>
</comment>
<sequence length="285" mass="31245">MIVNTGPGEFQYQGRRWIFGDVIVSRIEQSECLVAPRPVVDVSDSGYTSLFFIDKGRYSFLGGDRTHTFATGDAGWAPGWAHISCETHLPTRFLVISVQDRLLTGPGRRPSAPAGRIDSRSHLLRPTLSFLRTFTATPSPEPVSAGHPSKAVFVELAAALFAQTHTSHTEEMRVEGAYEAAVAIIQARYDDPALEPADIARQLNLSLRHLQRAFAANGHTIRETIQHTRLDAAIRAIPQNAHPLTLAALAKEAGMSPKELRHAARTTFGLTPGQLLRQTRTEPES</sequence>
<keyword evidence="1" id="KW-0805">Transcription regulation</keyword>
<protein>
    <recommendedName>
        <fullName evidence="4">HTH araC/xylS-type domain-containing protein</fullName>
    </recommendedName>
</protein>
<dbReference type="GO" id="GO:0003700">
    <property type="term" value="F:DNA-binding transcription factor activity"/>
    <property type="evidence" value="ECO:0007669"/>
    <property type="project" value="InterPro"/>
</dbReference>
<keyword evidence="2" id="KW-0238">DNA-binding</keyword>
<evidence type="ECO:0000256" key="3">
    <source>
        <dbReference type="ARBA" id="ARBA00023163"/>
    </source>
</evidence>
<proteinExistence type="predicted"/>
<dbReference type="PROSITE" id="PS01124">
    <property type="entry name" value="HTH_ARAC_FAMILY_2"/>
    <property type="match status" value="1"/>
</dbReference>
<evidence type="ECO:0000259" key="4">
    <source>
        <dbReference type="PROSITE" id="PS01124"/>
    </source>
</evidence>
<reference evidence="5 6" key="1">
    <citation type="submission" date="2017-04" db="EMBL/GenBank/DDBJ databases">
        <title>Comparative genome analysis of Subtercola boreus.</title>
        <authorList>
            <person name="Cho Y.-J."/>
            <person name="Cho A."/>
            <person name="Kim O.-S."/>
            <person name="Lee J.-I."/>
        </authorList>
    </citation>
    <scope>NUCLEOTIDE SEQUENCE [LARGE SCALE GENOMIC DNA]</scope>
    <source>
        <strain evidence="5 6">P27444</strain>
    </source>
</reference>
<dbReference type="Proteomes" id="UP000256709">
    <property type="component" value="Unassembled WGS sequence"/>
</dbReference>
<dbReference type="InterPro" id="IPR050204">
    <property type="entry name" value="AraC_XylS_family_regulators"/>
</dbReference>
<evidence type="ECO:0000313" key="6">
    <source>
        <dbReference type="Proteomes" id="UP000256709"/>
    </source>
</evidence>
<evidence type="ECO:0000313" key="5">
    <source>
        <dbReference type="EMBL" id="RFA07609.1"/>
    </source>
</evidence>